<dbReference type="PANTHER" id="PTHR43205">
    <property type="entry name" value="PROSTAGLANDIN REDUCTASE"/>
    <property type="match status" value="1"/>
</dbReference>
<dbReference type="InterPro" id="IPR036291">
    <property type="entry name" value="NAD(P)-bd_dom_sf"/>
</dbReference>
<dbReference type="GO" id="GO:0006979">
    <property type="term" value="P:response to oxidative stress"/>
    <property type="evidence" value="ECO:0007669"/>
    <property type="project" value="TreeGrafter"/>
</dbReference>
<comment type="caution">
    <text evidence="4">The sequence shown here is derived from an EMBL/GenBank/DDBJ whole genome shotgun (WGS) entry which is preliminary data.</text>
</comment>
<feature type="domain" description="Alcohol dehydrogenase-like C-terminal" evidence="2">
    <location>
        <begin position="439"/>
        <end position="498"/>
    </location>
</feature>
<dbReference type="InterPro" id="IPR011032">
    <property type="entry name" value="GroES-like_sf"/>
</dbReference>
<sequence>MSGDEEVANKQVILANYVFSGLPKESDMQVITSSIKLKVPEETPGILVKNLWLSCDPAMRPRMLKLEGSYAESFKPGLPLNGYGVARVLDSGHPDFKKGDLVWGITGWEEYSLITSTKGLFKIQRTDVPLSYYTGILGMPGMTAYGGFYELCSPKKGEYVFVSAASGAVGQLVGQFAKLLGCYVVGSAGSQEKVELLKSKFGFDEAFNYKEEPDLVAALKRLLTAKKFSESTEISPEKFYFNSDAYNLHEIIMRIIKLQLREINWQIMAMGGDGIEEVANKQVILKNYVISGLPKKSDMDVITSTIKLKVPEETPGIVVKNLYLSCDPALRGRMLKREGSYIESYTPGLPLTGYGVARVLDSGHPDYKKGDLIWAITGWEEYSLITETKGVFKIQHRDVPLSYYTGILGMPGMTAYGGFYELCSPKTGEYVFVSAASGAVGQLVGQFAKLLGCYVVGSAGSQEKVDLLKKKFGFDDAFNYKEEPDLVATLKRLLPASANLSVSKGVPAKLQIIPSIRGCGVKKYKLDMGEGQISSQSNGGT</sequence>
<dbReference type="SUPFAM" id="SSF50129">
    <property type="entry name" value="GroES-like"/>
    <property type="match status" value="2"/>
</dbReference>
<proteinExistence type="predicted"/>
<feature type="domain" description="Oxidoreductase N-terminal" evidence="3">
    <location>
        <begin position="281"/>
        <end position="393"/>
    </location>
</feature>
<dbReference type="InterPro" id="IPR045010">
    <property type="entry name" value="MDR_fam"/>
</dbReference>
<gene>
    <name evidence="4" type="ORF">DCAF_LOCUS2641</name>
</gene>
<evidence type="ECO:0000313" key="4">
    <source>
        <dbReference type="EMBL" id="CAK7324970.1"/>
    </source>
</evidence>
<dbReference type="PANTHER" id="PTHR43205:SF7">
    <property type="entry name" value="PROSTAGLANDIN REDUCTASE 1"/>
    <property type="match status" value="1"/>
</dbReference>
<dbReference type="EMBL" id="CAWUPB010000816">
    <property type="protein sequence ID" value="CAK7324970.1"/>
    <property type="molecule type" value="Genomic_DNA"/>
</dbReference>
<reference evidence="4 5" key="1">
    <citation type="submission" date="2024-01" db="EMBL/GenBank/DDBJ databases">
        <authorList>
            <person name="Waweru B."/>
        </authorList>
    </citation>
    <scope>NUCLEOTIDE SEQUENCE [LARGE SCALE GENOMIC DNA]</scope>
</reference>
<dbReference type="Gene3D" id="3.90.180.10">
    <property type="entry name" value="Medium-chain alcohol dehydrogenases, catalytic domain"/>
    <property type="match status" value="2"/>
</dbReference>
<organism evidence="4 5">
    <name type="scientific">Dovyalis caffra</name>
    <dbReference type="NCBI Taxonomy" id="77055"/>
    <lineage>
        <taxon>Eukaryota</taxon>
        <taxon>Viridiplantae</taxon>
        <taxon>Streptophyta</taxon>
        <taxon>Embryophyta</taxon>
        <taxon>Tracheophyta</taxon>
        <taxon>Spermatophyta</taxon>
        <taxon>Magnoliopsida</taxon>
        <taxon>eudicotyledons</taxon>
        <taxon>Gunneridae</taxon>
        <taxon>Pentapetalae</taxon>
        <taxon>rosids</taxon>
        <taxon>fabids</taxon>
        <taxon>Malpighiales</taxon>
        <taxon>Salicaceae</taxon>
        <taxon>Flacourtieae</taxon>
        <taxon>Dovyalis</taxon>
    </lineage>
</organism>
<feature type="domain" description="Oxidoreductase N-terminal" evidence="3">
    <location>
        <begin position="11"/>
        <end position="123"/>
    </location>
</feature>
<evidence type="ECO:0000259" key="2">
    <source>
        <dbReference type="Pfam" id="PF00107"/>
    </source>
</evidence>
<evidence type="ECO:0000313" key="5">
    <source>
        <dbReference type="Proteomes" id="UP001314170"/>
    </source>
</evidence>
<dbReference type="InterPro" id="IPR013149">
    <property type="entry name" value="ADH-like_C"/>
</dbReference>
<evidence type="ECO:0000256" key="1">
    <source>
        <dbReference type="ARBA" id="ARBA00023002"/>
    </source>
</evidence>
<evidence type="ECO:0000259" key="3">
    <source>
        <dbReference type="Pfam" id="PF16884"/>
    </source>
</evidence>
<feature type="domain" description="Alcohol dehydrogenase-like C-terminal" evidence="2">
    <location>
        <begin position="168"/>
        <end position="229"/>
    </location>
</feature>
<dbReference type="SUPFAM" id="SSF51735">
    <property type="entry name" value="NAD(P)-binding Rossmann-fold domains"/>
    <property type="match status" value="2"/>
</dbReference>
<name>A0AAV1QXD7_9ROSI</name>
<dbReference type="InterPro" id="IPR041694">
    <property type="entry name" value="ADH_N_2"/>
</dbReference>
<dbReference type="Gene3D" id="3.40.50.720">
    <property type="entry name" value="NAD(P)-binding Rossmann-like Domain"/>
    <property type="match status" value="2"/>
</dbReference>
<keyword evidence="1" id="KW-0560">Oxidoreductase</keyword>
<dbReference type="Pfam" id="PF00107">
    <property type="entry name" value="ADH_zinc_N"/>
    <property type="match status" value="2"/>
</dbReference>
<accession>A0AAV1QXD7</accession>
<dbReference type="Proteomes" id="UP001314170">
    <property type="component" value="Unassembled WGS sequence"/>
</dbReference>
<protein>
    <submittedName>
        <fullName evidence="4">Uncharacterized protein</fullName>
    </submittedName>
</protein>
<dbReference type="Pfam" id="PF16884">
    <property type="entry name" value="ADH_N_2"/>
    <property type="match status" value="2"/>
</dbReference>
<dbReference type="AlphaFoldDB" id="A0AAV1QXD7"/>
<keyword evidence="5" id="KW-1185">Reference proteome</keyword>
<dbReference type="GO" id="GO:0032440">
    <property type="term" value="F:2-alkenal reductase [NAD(P)H] activity"/>
    <property type="evidence" value="ECO:0007669"/>
    <property type="project" value="TreeGrafter"/>
</dbReference>